<feature type="signal peptide" evidence="1">
    <location>
        <begin position="1"/>
        <end position="18"/>
    </location>
</feature>
<dbReference type="EMBL" id="JAACAK010000080">
    <property type="protein sequence ID" value="NIR75432.1"/>
    <property type="molecule type" value="Genomic_DNA"/>
</dbReference>
<evidence type="ECO:0000256" key="1">
    <source>
        <dbReference type="SAM" id="SignalP"/>
    </source>
</evidence>
<reference evidence="2 3" key="1">
    <citation type="submission" date="2020-01" db="EMBL/GenBank/DDBJ databases">
        <title>Genomes assembled from Gulf of Kutch pelagic sediment metagenomes.</title>
        <authorList>
            <person name="Chandrashekar M."/>
            <person name="Mahajan M.S."/>
            <person name="Dave K.J."/>
            <person name="Vatsa P."/>
            <person name="Nathani N.M."/>
        </authorList>
    </citation>
    <scope>NUCLEOTIDE SEQUENCE [LARGE SCALE GENOMIC DNA]</scope>
    <source>
        <strain evidence="2">KS3-K002</strain>
    </source>
</reference>
<feature type="chain" id="PRO_5042210234" description="Outer membrane protein beta-barrel domain-containing protein" evidence="1">
    <location>
        <begin position="19"/>
        <end position="183"/>
    </location>
</feature>
<dbReference type="Proteomes" id="UP000702544">
    <property type="component" value="Unassembled WGS sequence"/>
</dbReference>
<organism evidence="2 3">
    <name type="scientific">Candidatus Kutchimonas denitrificans</name>
    <dbReference type="NCBI Taxonomy" id="3056748"/>
    <lineage>
        <taxon>Bacteria</taxon>
        <taxon>Pseudomonadati</taxon>
        <taxon>Gemmatimonadota</taxon>
        <taxon>Gemmatimonadia</taxon>
        <taxon>Candidatus Palauibacterales</taxon>
        <taxon>Candidatus Palauibacteraceae</taxon>
        <taxon>Candidatus Kutchimonas</taxon>
    </lineage>
</organism>
<evidence type="ECO:0000313" key="2">
    <source>
        <dbReference type="EMBL" id="NIR75432.1"/>
    </source>
</evidence>
<sequence length="183" mass="19694">MRKLVLVGVLTLVAPATAATQTPRWALGGTLFNITYFTEFDRYDVGIPGGGPLIPITLQAAPVVYVGFFPHPQVAVVPGIAFHLVSSGFGEDAVYGLGLDAAVEWHVSGVTGNSAYAAVNFAYLAFDFGRGDADTEIALGAAIGYRWLPFEFLALRAESVFRRYLDFEENQVTAVLKAEVVFN</sequence>
<evidence type="ECO:0000313" key="3">
    <source>
        <dbReference type="Proteomes" id="UP000702544"/>
    </source>
</evidence>
<accession>A0AAE4ZA10</accession>
<comment type="caution">
    <text evidence="2">The sequence shown here is derived from an EMBL/GenBank/DDBJ whole genome shotgun (WGS) entry which is preliminary data.</text>
</comment>
<gene>
    <name evidence="2" type="ORF">GWO12_10040</name>
</gene>
<protein>
    <recommendedName>
        <fullName evidence="4">Outer membrane protein beta-barrel domain-containing protein</fullName>
    </recommendedName>
</protein>
<dbReference type="AlphaFoldDB" id="A0AAE4ZA10"/>
<proteinExistence type="predicted"/>
<keyword evidence="1" id="KW-0732">Signal</keyword>
<name>A0AAE4ZA10_9BACT</name>
<evidence type="ECO:0008006" key="4">
    <source>
        <dbReference type="Google" id="ProtNLM"/>
    </source>
</evidence>